<dbReference type="GO" id="GO:0008685">
    <property type="term" value="F:2-C-methyl-D-erythritol 2,4-cyclodiphosphate synthase activity"/>
    <property type="evidence" value="ECO:0007669"/>
    <property type="project" value="UniProtKB-EC"/>
</dbReference>
<feature type="domain" description="2-C-methyl-D-erythritol 2,4-cyclodiphosphate synthase" evidence="2">
    <location>
        <begin position="4"/>
        <end position="155"/>
    </location>
</feature>
<dbReference type="AlphaFoldDB" id="A0A090D300"/>
<dbReference type="SUPFAM" id="SSF69765">
    <property type="entry name" value="IpsF-like"/>
    <property type="match status" value="1"/>
</dbReference>
<name>A0A090D300_9BACT</name>
<keyword evidence="3" id="KW-0456">Lyase</keyword>
<accession>A0A090D300</accession>
<dbReference type="InterPro" id="IPR036571">
    <property type="entry name" value="MECDP_synthase_sf"/>
</dbReference>
<proteinExistence type="predicted"/>
<evidence type="ECO:0000313" key="3">
    <source>
        <dbReference type="EMBL" id="CDR34783.1"/>
    </source>
</evidence>
<dbReference type="Pfam" id="PF02542">
    <property type="entry name" value="YgbB"/>
    <property type="match status" value="1"/>
</dbReference>
<dbReference type="RefSeq" id="WP_053331989.1">
    <property type="nucleotide sequence ID" value="NZ_CCEJ010000009.1"/>
</dbReference>
<reference evidence="3" key="1">
    <citation type="submission" date="2013-12" db="EMBL/GenBank/DDBJ databases">
        <authorList>
            <person name="Linke B."/>
        </authorList>
    </citation>
    <scope>NUCLEOTIDE SEQUENCE [LARGE SCALE GENOMIC DNA]</scope>
    <source>
        <strain evidence="3">CRIB-18</strain>
    </source>
</reference>
<keyword evidence="4" id="KW-1185">Reference proteome</keyword>
<dbReference type="Gene3D" id="3.30.1330.50">
    <property type="entry name" value="2-C-methyl-D-erythritol 2,4-cyclodiphosphate synthase"/>
    <property type="match status" value="1"/>
</dbReference>
<dbReference type="EC" id="4.6.1.12" evidence="3"/>
<gene>
    <name evidence="3" type="primary">ispf3</name>
    <name evidence="3" type="ORF">CSEC_1976</name>
</gene>
<dbReference type="PANTHER" id="PTHR43181">
    <property type="entry name" value="2-C-METHYL-D-ERYTHRITOL 2,4-CYCLODIPHOSPHATE SYNTHASE, CHLOROPLASTIC"/>
    <property type="match status" value="1"/>
</dbReference>
<dbReference type="STRING" id="1437425.CSEC_1976"/>
<dbReference type="GO" id="GO:0016114">
    <property type="term" value="P:terpenoid biosynthetic process"/>
    <property type="evidence" value="ECO:0007669"/>
    <property type="project" value="InterPro"/>
</dbReference>
<evidence type="ECO:0000313" key="4">
    <source>
        <dbReference type="Proteomes" id="UP000031552"/>
    </source>
</evidence>
<evidence type="ECO:0000256" key="1">
    <source>
        <dbReference type="ARBA" id="ARBA00023229"/>
    </source>
</evidence>
<evidence type="ECO:0000259" key="2">
    <source>
        <dbReference type="Pfam" id="PF02542"/>
    </source>
</evidence>
<dbReference type="InterPro" id="IPR003526">
    <property type="entry name" value="MECDP_synthase"/>
</dbReference>
<protein>
    <submittedName>
        <fullName evidence="3">2-C-methyl-D-erythritol 2,4-cyclodiphosphate synthase</fullName>
        <ecNumber evidence="3">4.6.1.12</ecNumber>
    </submittedName>
</protein>
<dbReference type="Proteomes" id="UP000031552">
    <property type="component" value="Unassembled WGS sequence"/>
</dbReference>
<comment type="caution">
    <text evidence="3">The sequence shown here is derived from an EMBL/GenBank/DDBJ whole genome shotgun (WGS) entry which is preliminary data.</text>
</comment>
<dbReference type="OrthoDB" id="9804336at2"/>
<dbReference type="EMBL" id="CCEJ010000009">
    <property type="protein sequence ID" value="CDR34783.1"/>
    <property type="molecule type" value="Genomic_DNA"/>
</dbReference>
<dbReference type="PANTHER" id="PTHR43181:SF1">
    <property type="entry name" value="2-C-METHYL-D-ERYTHRITOL 2,4-CYCLODIPHOSPHATE SYNTHASE, CHLOROPLASTIC"/>
    <property type="match status" value="1"/>
</dbReference>
<sequence>MKHRTGIGQGSYRFENEESEKKCLIGGIEFLETPAFDAASQGDVVFQALCNAISTLTGMSYFEEKDKSLGKETFNENETSLKEVLRTLGNQKITHISLSLEGRRPSFKERLREIRDNLARIIEINPNQIGIAFTTGSGLTGFGKGEGVQCLCIVSTEEKS</sequence>
<keyword evidence="1" id="KW-0414">Isoprene biosynthesis</keyword>
<reference evidence="3" key="2">
    <citation type="submission" date="2014-09" db="EMBL/GenBank/DDBJ databases">
        <title>Criblamydia sequanensis harbors a mega-plasmid encoding arsenite resistance.</title>
        <authorList>
            <person name="Bertelli C."/>
            <person name="Goesmann A."/>
            <person name="Greub G."/>
        </authorList>
    </citation>
    <scope>NUCLEOTIDE SEQUENCE [LARGE SCALE GENOMIC DNA]</scope>
    <source>
        <strain evidence="3">CRIB-18</strain>
    </source>
</reference>
<dbReference type="eggNOG" id="COG0245">
    <property type="taxonomic scope" value="Bacteria"/>
</dbReference>
<organism evidence="3 4">
    <name type="scientific">Candidatus Criblamydia sequanensis CRIB-18</name>
    <dbReference type="NCBI Taxonomy" id="1437425"/>
    <lineage>
        <taxon>Bacteria</taxon>
        <taxon>Pseudomonadati</taxon>
        <taxon>Chlamydiota</taxon>
        <taxon>Chlamydiia</taxon>
        <taxon>Parachlamydiales</taxon>
        <taxon>Candidatus Criblamydiaceae</taxon>
        <taxon>Candidatus Criblamydia</taxon>
    </lineage>
</organism>